<proteinExistence type="predicted"/>
<dbReference type="AlphaFoldDB" id="A0A699JV59"/>
<comment type="caution">
    <text evidence="2">The sequence shown here is derived from an EMBL/GenBank/DDBJ whole genome shotgun (WGS) entry which is preliminary data.</text>
</comment>
<feature type="region of interest" description="Disordered" evidence="1">
    <location>
        <begin position="116"/>
        <end position="140"/>
    </location>
</feature>
<evidence type="ECO:0000313" key="2">
    <source>
        <dbReference type="EMBL" id="GFA59356.1"/>
    </source>
</evidence>
<accession>A0A699JV59</accession>
<protein>
    <submittedName>
        <fullName evidence="2">Uncharacterized protein</fullName>
    </submittedName>
</protein>
<evidence type="ECO:0000256" key="1">
    <source>
        <dbReference type="SAM" id="MobiDB-lite"/>
    </source>
</evidence>
<feature type="compositionally biased region" description="Polar residues" evidence="1">
    <location>
        <begin position="129"/>
        <end position="140"/>
    </location>
</feature>
<feature type="non-terminal residue" evidence="2">
    <location>
        <position position="1"/>
    </location>
</feature>
<organism evidence="2">
    <name type="scientific">Tanacetum cinerariifolium</name>
    <name type="common">Dalmatian daisy</name>
    <name type="synonym">Chrysanthemum cinerariifolium</name>
    <dbReference type="NCBI Taxonomy" id="118510"/>
    <lineage>
        <taxon>Eukaryota</taxon>
        <taxon>Viridiplantae</taxon>
        <taxon>Streptophyta</taxon>
        <taxon>Embryophyta</taxon>
        <taxon>Tracheophyta</taxon>
        <taxon>Spermatophyta</taxon>
        <taxon>Magnoliopsida</taxon>
        <taxon>eudicotyledons</taxon>
        <taxon>Gunneridae</taxon>
        <taxon>Pentapetalae</taxon>
        <taxon>asterids</taxon>
        <taxon>campanulids</taxon>
        <taxon>Asterales</taxon>
        <taxon>Asteraceae</taxon>
        <taxon>Asteroideae</taxon>
        <taxon>Anthemideae</taxon>
        <taxon>Anthemidinae</taxon>
        <taxon>Tanacetum</taxon>
    </lineage>
</organism>
<name>A0A699JV59_TANCI</name>
<sequence length="140" mass="16201">GPSYNQNFDGNYYSHKSPSFPCFDNWGGSHENFQCQRIAQNIDFSGSDQIQNPQYPDVQENPLTNDEFEALMKENDDNINNLEIVFDHFQKQCEQKQEDFLNEMRNFMQNLQDGLPIPPPGVEKETEATTDTELLSTEDI</sequence>
<gene>
    <name evidence="2" type="ORF">Tci_631328</name>
</gene>
<reference evidence="2" key="1">
    <citation type="journal article" date="2019" name="Sci. Rep.">
        <title>Draft genome of Tanacetum cinerariifolium, the natural source of mosquito coil.</title>
        <authorList>
            <person name="Yamashiro T."/>
            <person name="Shiraishi A."/>
            <person name="Satake H."/>
            <person name="Nakayama K."/>
        </authorList>
    </citation>
    <scope>NUCLEOTIDE SEQUENCE</scope>
</reference>
<dbReference type="EMBL" id="BKCJ010451628">
    <property type="protein sequence ID" value="GFA59356.1"/>
    <property type="molecule type" value="Genomic_DNA"/>
</dbReference>